<dbReference type="InterPro" id="IPR019309">
    <property type="entry name" value="WASHC3"/>
</dbReference>
<dbReference type="PANTHER" id="PTHR13015">
    <property type="entry name" value="PROTEIN AD-016-RELATED"/>
    <property type="match status" value="1"/>
</dbReference>
<sequence length="1144" mass="126421">MNYLRRSNSSSGNAEGGSTAATAALRSIYSSTGSGQRALVFTVEVPERGPLGLDLKAPFSANGLVRCGAVVKGFRPNRHGKKGYIESTGRVREKDILVQLHDTRVDDMPFDAIVDLAAQLQDNPMAWPLRLEFKREPEVQEPEAKPKGLSSFFRSASISLPSLSSAPPTTAKDAQDGTFQDKLNYFRGFFKDRLPTSSADAKTKKVDIPPLPASDIVNDMYRELLVKRTVPDDVLDELVRIETLENKWRIVWSAKQHENDDGATDNLNDAIKIAEALVELHWDNKGLALLEMLHRKLAGSTAEWTDQFVVSYGLDYLTMKMPEPSPFSIEHHYKSFEKASRFCENIIRILLSLAQFGSGIDAITSTLGLVDRLALCFHTESSDVKKITLQVLGIICYNSAEGHQSVVHSFTNYKEVKGEMIRFTCLRDALKSTRYSLLFKEDVLSFINILVNKGLRVESRVEIRQDFVALGIGEYFEEIRIKSMAMYAKAKTTKKRSKKGKKKQAATTPPRSPRAPLPSPTKAPKLASPPLPPPLGRLSSTGLPPTTPKRPEAPAKKPLDEPLIQLPDIPPSPMPSLRSPVVGAIPEEPSSWGSRDSFGSSDGSEPDDPFDHLSSSDEEPVNELTPMELQIREQLDNMERQMEVFEVFMEDDRKSTLYGTTDLSSLESVVASLMQRVVLDDELRVCFLSILQQLLFIPADRALGKEMWAMCERVTKEIALLSPVEEVRRFELSFDDRKRLLAARDKFTAYLAEQSPELSFAMGPIELLRNRTPLDELSDESTDDEDEDSADDDIRRKYVRMLLQGMPLADVQREMQASTGISYVAGTRADASPALARFFKQLKAGTPLFKVQMQMQAEGLDGTLLERPETLVDDEGKRLPTPPATPVAPVAPATARAADHPTFAKYFKLLKMGMPLEHVKLKAASEGVDAAVLDTPDRELPLATAEASAPAGPPMVATKDHPKYAKYFKLLKMGMPSMQVELKMQAEGVDPAVLATPDALIPESDAPAHFGASWPSDAAKDHPKYTKYFKLLKMGMPAMQVELKMQAEGHDTSILATPDKMIPEKDAEVASAGPVLVAAKEHPKYAKYFKLLKMGMPAMQVELKMQAEGHDTSILATPDKMIPETDEPAPAAAGPVMVAVKEHP</sequence>
<gene>
    <name evidence="4" type="ORF">ACHHYP_16074</name>
</gene>
<dbReference type="InterPro" id="IPR011989">
    <property type="entry name" value="ARM-like"/>
</dbReference>
<evidence type="ECO:0000256" key="1">
    <source>
        <dbReference type="ARBA" id="ARBA00006290"/>
    </source>
</evidence>
<dbReference type="Pfam" id="PF10152">
    <property type="entry name" value="CCDC53"/>
    <property type="match status" value="4"/>
</dbReference>
<dbReference type="InterPro" id="IPR010473">
    <property type="entry name" value="GTPase-bd"/>
</dbReference>
<evidence type="ECO:0000313" key="5">
    <source>
        <dbReference type="Proteomes" id="UP000243579"/>
    </source>
</evidence>
<feature type="compositionally biased region" description="Basic and acidic residues" evidence="2">
    <location>
        <begin position="549"/>
        <end position="560"/>
    </location>
</feature>
<dbReference type="GO" id="GO:0031267">
    <property type="term" value="F:small GTPase binding"/>
    <property type="evidence" value="ECO:0007669"/>
    <property type="project" value="InterPro"/>
</dbReference>
<feature type="non-terminal residue" evidence="4">
    <location>
        <position position="1144"/>
    </location>
</feature>
<feature type="domain" description="GBD/FH3" evidence="3">
    <location>
        <begin position="209"/>
        <end position="575"/>
    </location>
</feature>
<accession>A0A1V9Y9P9</accession>
<dbReference type="PROSITE" id="PS51232">
    <property type="entry name" value="GBD_FH3"/>
    <property type="match status" value="1"/>
</dbReference>
<feature type="compositionally biased region" description="Basic residues" evidence="2">
    <location>
        <begin position="491"/>
        <end position="504"/>
    </location>
</feature>
<comment type="caution">
    <text evidence="4">The sequence shown here is derived from an EMBL/GenBank/DDBJ whole genome shotgun (WGS) entry which is preliminary data.</text>
</comment>
<dbReference type="Pfam" id="PF06367">
    <property type="entry name" value="Drf_FH3"/>
    <property type="match status" value="2"/>
</dbReference>
<dbReference type="Gene3D" id="1.25.10.10">
    <property type="entry name" value="Leucine-rich Repeat Variant"/>
    <property type="match status" value="1"/>
</dbReference>
<evidence type="ECO:0000256" key="2">
    <source>
        <dbReference type="SAM" id="MobiDB-lite"/>
    </source>
</evidence>
<dbReference type="SMART" id="SM01140">
    <property type="entry name" value="Drf_GBD"/>
    <property type="match status" value="1"/>
</dbReference>
<evidence type="ECO:0000313" key="4">
    <source>
        <dbReference type="EMBL" id="OQR82414.1"/>
    </source>
</evidence>
<feature type="compositionally biased region" description="Low complexity" evidence="2">
    <location>
        <begin position="590"/>
        <end position="603"/>
    </location>
</feature>
<evidence type="ECO:0000259" key="3">
    <source>
        <dbReference type="PROSITE" id="PS51232"/>
    </source>
</evidence>
<organism evidence="4 5">
    <name type="scientific">Achlya hypogyna</name>
    <name type="common">Oomycete</name>
    <name type="synonym">Protoachlya hypogyna</name>
    <dbReference type="NCBI Taxonomy" id="1202772"/>
    <lineage>
        <taxon>Eukaryota</taxon>
        <taxon>Sar</taxon>
        <taxon>Stramenopiles</taxon>
        <taxon>Oomycota</taxon>
        <taxon>Saprolegniomycetes</taxon>
        <taxon>Saprolegniales</taxon>
        <taxon>Achlyaceae</taxon>
        <taxon>Achlya</taxon>
    </lineage>
</organism>
<dbReference type="InterPro" id="IPR010472">
    <property type="entry name" value="FH3_dom"/>
</dbReference>
<comment type="similarity">
    <text evidence="1">Belongs to the CCDC53 family.</text>
</comment>
<dbReference type="SMART" id="SM01139">
    <property type="entry name" value="Drf_FH3"/>
    <property type="match status" value="1"/>
</dbReference>
<protein>
    <submittedName>
        <fullName evidence="4">Formin-homology 2 domain-containing protein</fullName>
    </submittedName>
</protein>
<dbReference type="GO" id="GO:0003779">
    <property type="term" value="F:actin binding"/>
    <property type="evidence" value="ECO:0007669"/>
    <property type="project" value="InterPro"/>
</dbReference>
<dbReference type="PANTHER" id="PTHR13015:SF0">
    <property type="entry name" value="WASH COMPLEX SUBUNIT 3"/>
    <property type="match status" value="1"/>
</dbReference>
<dbReference type="SUPFAM" id="SSF48371">
    <property type="entry name" value="ARM repeat"/>
    <property type="match status" value="2"/>
</dbReference>
<dbReference type="Proteomes" id="UP000243579">
    <property type="component" value="Unassembled WGS sequence"/>
</dbReference>
<dbReference type="GO" id="GO:0030041">
    <property type="term" value="P:actin filament polymerization"/>
    <property type="evidence" value="ECO:0007669"/>
    <property type="project" value="TreeGrafter"/>
</dbReference>
<dbReference type="InterPro" id="IPR016024">
    <property type="entry name" value="ARM-type_fold"/>
</dbReference>
<feature type="region of interest" description="Disordered" evidence="2">
    <location>
        <begin position="490"/>
        <end position="624"/>
    </location>
</feature>
<dbReference type="GO" id="GO:0071203">
    <property type="term" value="C:WASH complex"/>
    <property type="evidence" value="ECO:0007669"/>
    <property type="project" value="InterPro"/>
</dbReference>
<dbReference type="OrthoDB" id="1668162at2759"/>
<dbReference type="InterPro" id="IPR014768">
    <property type="entry name" value="GBD/FH3_dom"/>
</dbReference>
<keyword evidence="5" id="KW-1185">Reference proteome</keyword>
<proteinExistence type="inferred from homology"/>
<dbReference type="EMBL" id="JNBR01002460">
    <property type="protein sequence ID" value="OQR82414.1"/>
    <property type="molecule type" value="Genomic_DNA"/>
</dbReference>
<dbReference type="GO" id="GO:0006887">
    <property type="term" value="P:exocytosis"/>
    <property type="evidence" value="ECO:0007669"/>
    <property type="project" value="TreeGrafter"/>
</dbReference>
<dbReference type="Gene3D" id="1.10.238.150">
    <property type="entry name" value="Formin, FH3 diaphanous domain"/>
    <property type="match status" value="1"/>
</dbReference>
<reference evidence="4 5" key="1">
    <citation type="journal article" date="2014" name="Genome Biol. Evol.">
        <title>The secreted proteins of Achlya hypogyna and Thraustotheca clavata identify the ancestral oomycete secretome and reveal gene acquisitions by horizontal gene transfer.</title>
        <authorList>
            <person name="Misner I."/>
            <person name="Blouin N."/>
            <person name="Leonard G."/>
            <person name="Richards T.A."/>
            <person name="Lane C.E."/>
        </authorList>
    </citation>
    <scope>NUCLEOTIDE SEQUENCE [LARGE SCALE GENOMIC DNA]</scope>
    <source>
        <strain evidence="4 5">ATCC 48635</strain>
    </source>
</reference>
<dbReference type="AlphaFoldDB" id="A0A1V9Y9P9"/>
<feature type="compositionally biased region" description="Pro residues" evidence="2">
    <location>
        <begin position="510"/>
        <end position="535"/>
    </location>
</feature>
<name>A0A1V9Y9P9_ACHHY</name>